<dbReference type="EMBL" id="CAJNOT010000713">
    <property type="protein sequence ID" value="CAF1062099.1"/>
    <property type="molecule type" value="Genomic_DNA"/>
</dbReference>
<feature type="domain" description="Epoxide hydrolase N-terminal" evidence="1">
    <location>
        <begin position="24"/>
        <end position="81"/>
    </location>
</feature>
<dbReference type="InterPro" id="IPR029058">
    <property type="entry name" value="AB_hydrolase_fold"/>
</dbReference>
<organism evidence="2 3">
    <name type="scientific">Rotaria sordida</name>
    <dbReference type="NCBI Taxonomy" id="392033"/>
    <lineage>
        <taxon>Eukaryota</taxon>
        <taxon>Metazoa</taxon>
        <taxon>Spiralia</taxon>
        <taxon>Gnathifera</taxon>
        <taxon>Rotifera</taxon>
        <taxon>Eurotatoria</taxon>
        <taxon>Bdelloidea</taxon>
        <taxon>Philodinida</taxon>
        <taxon>Philodinidae</taxon>
        <taxon>Rotaria</taxon>
    </lineage>
</organism>
<dbReference type="AlphaFoldDB" id="A0A814L7M9"/>
<dbReference type="InterPro" id="IPR010497">
    <property type="entry name" value="Epoxide_hydro_N"/>
</dbReference>
<sequence>MINHVSKTHFYELQIIIDGRNINKSTYGFNRQTVEGIRDYLINIYNWRKTIQELNNFDHYKTNIACLKDLNIHPVRVTHNSSSSLIRHLRCVHKLNTFKSKEKLVNRSTTKESHYN</sequence>
<dbReference type="Proteomes" id="UP000663864">
    <property type="component" value="Unassembled WGS sequence"/>
</dbReference>
<evidence type="ECO:0000259" key="1">
    <source>
        <dbReference type="Pfam" id="PF06441"/>
    </source>
</evidence>
<evidence type="ECO:0000313" key="2">
    <source>
        <dbReference type="EMBL" id="CAF1062099.1"/>
    </source>
</evidence>
<accession>A0A814L7M9</accession>
<comment type="caution">
    <text evidence="2">The sequence shown here is derived from an EMBL/GenBank/DDBJ whole genome shotgun (WGS) entry which is preliminary data.</text>
</comment>
<proteinExistence type="predicted"/>
<protein>
    <recommendedName>
        <fullName evidence="1">Epoxide hydrolase N-terminal domain-containing protein</fullName>
    </recommendedName>
</protein>
<evidence type="ECO:0000313" key="3">
    <source>
        <dbReference type="Proteomes" id="UP000663864"/>
    </source>
</evidence>
<reference evidence="2" key="1">
    <citation type="submission" date="2021-02" db="EMBL/GenBank/DDBJ databases">
        <authorList>
            <person name="Nowell W R."/>
        </authorList>
    </citation>
    <scope>NUCLEOTIDE SEQUENCE</scope>
</reference>
<name>A0A814L7M9_9BILA</name>
<gene>
    <name evidence="2" type="ORF">ZHD862_LOCUS15621</name>
</gene>
<dbReference type="Pfam" id="PF06441">
    <property type="entry name" value="EHN"/>
    <property type="match status" value="1"/>
</dbReference>
<dbReference type="Gene3D" id="3.40.50.1820">
    <property type="entry name" value="alpha/beta hydrolase"/>
    <property type="match status" value="1"/>
</dbReference>